<dbReference type="Proteomes" id="UP000027361">
    <property type="component" value="Unassembled WGS sequence"/>
</dbReference>
<dbReference type="SUPFAM" id="SSF103473">
    <property type="entry name" value="MFS general substrate transporter"/>
    <property type="match status" value="1"/>
</dbReference>
<name>A0A066V7X7_TILAU</name>
<proteinExistence type="predicted"/>
<dbReference type="PANTHER" id="PTHR43791:SF38">
    <property type="entry name" value="MAJOR FACILITATOR SUPERFAMILY (MFS) PROFILE DOMAIN-CONTAINING PROTEIN"/>
    <property type="match status" value="1"/>
</dbReference>
<dbReference type="Gene3D" id="1.20.1250.20">
    <property type="entry name" value="MFS general substrate transporter like domains"/>
    <property type="match status" value="1"/>
</dbReference>
<comment type="subcellular location">
    <subcellularLocation>
        <location evidence="1">Membrane</location>
        <topology evidence="1">Multi-pass membrane protein</topology>
    </subcellularLocation>
</comment>
<keyword evidence="3 6" id="KW-0812">Transmembrane</keyword>
<keyword evidence="8" id="KW-1185">Reference proteome</keyword>
<evidence type="ECO:0000313" key="7">
    <source>
        <dbReference type="EMBL" id="KDN37596.1"/>
    </source>
</evidence>
<keyword evidence="2" id="KW-0813">Transport</keyword>
<feature type="transmembrane region" description="Helical" evidence="6">
    <location>
        <begin position="73"/>
        <end position="96"/>
    </location>
</feature>
<evidence type="ECO:0000256" key="1">
    <source>
        <dbReference type="ARBA" id="ARBA00004141"/>
    </source>
</evidence>
<dbReference type="HOGENOM" id="CLU_1210522_0_0_1"/>
<dbReference type="GeneID" id="25266928"/>
<sequence length="229" mass="25239">MECTREAACKCSHRRRLARDARNNEQTSHSKAVRDSFNDWYLRAFVLKYLCITGAQAIQYFTPELVKGLRPNAGIIEVQFLTAPVYAVALVALLGSSFPPNLLKECPLHFATASASALAVVAFAILYGVLDKVDRYALNCFVVPVRSGGIYRAKGLEVNCISLSAVSYPSEKRDISQAAVNALGNSALMFFMAIASSMAFILRHLQAQYPYPELAELLRPDQEMGPAQR</sequence>
<reference evidence="7 8" key="1">
    <citation type="submission" date="2014-05" db="EMBL/GenBank/DDBJ databases">
        <title>Draft genome sequence of a rare smut relative, Tilletiaria anomala UBC 951.</title>
        <authorList>
            <consortium name="DOE Joint Genome Institute"/>
            <person name="Toome M."/>
            <person name="Kuo A."/>
            <person name="Henrissat B."/>
            <person name="Lipzen A."/>
            <person name="Tritt A."/>
            <person name="Yoshinaga Y."/>
            <person name="Zane M."/>
            <person name="Barry K."/>
            <person name="Grigoriev I.V."/>
            <person name="Spatafora J.W."/>
            <person name="Aimea M.C."/>
        </authorList>
    </citation>
    <scope>NUCLEOTIDE SEQUENCE [LARGE SCALE GENOMIC DNA]</scope>
    <source>
        <strain evidence="7 8">UBC 951</strain>
    </source>
</reference>
<dbReference type="EMBL" id="JMSN01000135">
    <property type="protein sequence ID" value="KDN37596.1"/>
    <property type="molecule type" value="Genomic_DNA"/>
</dbReference>
<dbReference type="InterPro" id="IPR036259">
    <property type="entry name" value="MFS_trans_sf"/>
</dbReference>
<evidence type="ECO:0000313" key="8">
    <source>
        <dbReference type="Proteomes" id="UP000027361"/>
    </source>
</evidence>
<dbReference type="GO" id="GO:0022857">
    <property type="term" value="F:transmembrane transporter activity"/>
    <property type="evidence" value="ECO:0007669"/>
    <property type="project" value="TreeGrafter"/>
</dbReference>
<dbReference type="GO" id="GO:0016020">
    <property type="term" value="C:membrane"/>
    <property type="evidence" value="ECO:0007669"/>
    <property type="project" value="UniProtKB-SubCell"/>
</dbReference>
<accession>A0A066V7X7</accession>
<protein>
    <submittedName>
        <fullName evidence="7">Uncharacterized protein</fullName>
    </submittedName>
</protein>
<dbReference type="AlphaFoldDB" id="A0A066V7X7"/>
<evidence type="ECO:0000256" key="3">
    <source>
        <dbReference type="ARBA" id="ARBA00022692"/>
    </source>
</evidence>
<feature type="transmembrane region" description="Helical" evidence="6">
    <location>
        <begin position="108"/>
        <end position="130"/>
    </location>
</feature>
<gene>
    <name evidence="7" type="ORF">K437DRAFT_281667</name>
</gene>
<dbReference type="InParanoid" id="A0A066V7X7"/>
<evidence type="ECO:0000256" key="2">
    <source>
        <dbReference type="ARBA" id="ARBA00022448"/>
    </source>
</evidence>
<evidence type="ECO:0000256" key="4">
    <source>
        <dbReference type="ARBA" id="ARBA00022989"/>
    </source>
</evidence>
<keyword evidence="4 6" id="KW-1133">Transmembrane helix</keyword>
<dbReference type="RefSeq" id="XP_013240428.1">
    <property type="nucleotide sequence ID" value="XM_013384974.1"/>
</dbReference>
<dbReference type="STRING" id="1037660.A0A066V7X7"/>
<evidence type="ECO:0000256" key="5">
    <source>
        <dbReference type="ARBA" id="ARBA00023136"/>
    </source>
</evidence>
<keyword evidence="5 6" id="KW-0472">Membrane</keyword>
<feature type="transmembrane region" description="Helical" evidence="6">
    <location>
        <begin position="182"/>
        <end position="202"/>
    </location>
</feature>
<evidence type="ECO:0000256" key="6">
    <source>
        <dbReference type="SAM" id="Phobius"/>
    </source>
</evidence>
<comment type="caution">
    <text evidence="7">The sequence shown here is derived from an EMBL/GenBank/DDBJ whole genome shotgun (WGS) entry which is preliminary data.</text>
</comment>
<organism evidence="7 8">
    <name type="scientific">Tilletiaria anomala (strain ATCC 24038 / CBS 436.72 / UBC 951)</name>
    <dbReference type="NCBI Taxonomy" id="1037660"/>
    <lineage>
        <taxon>Eukaryota</taxon>
        <taxon>Fungi</taxon>
        <taxon>Dikarya</taxon>
        <taxon>Basidiomycota</taxon>
        <taxon>Ustilaginomycotina</taxon>
        <taxon>Exobasidiomycetes</taxon>
        <taxon>Georgefischeriales</taxon>
        <taxon>Tilletiariaceae</taxon>
        <taxon>Tilletiaria</taxon>
    </lineage>
</organism>
<dbReference type="PANTHER" id="PTHR43791">
    <property type="entry name" value="PERMEASE-RELATED"/>
    <property type="match status" value="1"/>
</dbReference>